<organism evidence="12 13">
    <name type="scientific">Acorus calamus</name>
    <name type="common">Sweet flag</name>
    <dbReference type="NCBI Taxonomy" id="4465"/>
    <lineage>
        <taxon>Eukaryota</taxon>
        <taxon>Viridiplantae</taxon>
        <taxon>Streptophyta</taxon>
        <taxon>Embryophyta</taxon>
        <taxon>Tracheophyta</taxon>
        <taxon>Spermatophyta</taxon>
        <taxon>Magnoliopsida</taxon>
        <taxon>Liliopsida</taxon>
        <taxon>Acoraceae</taxon>
        <taxon>Acorus</taxon>
    </lineage>
</organism>
<dbReference type="PANTHER" id="PTHR13384:SF19">
    <property type="entry name" value="G PATCH DOMAIN-CONTAINING PROTEIN 1"/>
    <property type="match status" value="1"/>
</dbReference>
<dbReference type="Pfam" id="PF26093">
    <property type="entry name" value="HTH_TGH"/>
    <property type="match status" value="1"/>
</dbReference>
<evidence type="ECO:0000259" key="11">
    <source>
        <dbReference type="PROSITE" id="PS50128"/>
    </source>
</evidence>
<dbReference type="GO" id="GO:0005634">
    <property type="term" value="C:nucleus"/>
    <property type="evidence" value="ECO:0007669"/>
    <property type="project" value="UniProtKB-SubCell"/>
</dbReference>
<keyword evidence="6" id="KW-0539">Nucleus</keyword>
<comment type="function">
    <text evidence="7">Functions as a component of microRNA (miRNA) and small interfering RNA (siRNA) biogenesis. May assist Dicer-like (DCL) proteins to efficiently process and/or recruit the precursors of miRNAs and siRNAs.</text>
</comment>
<name>A0AAV9FLK3_ACOCL</name>
<evidence type="ECO:0000256" key="10">
    <source>
        <dbReference type="SAM" id="MobiDB-lite"/>
    </source>
</evidence>
<dbReference type="Proteomes" id="UP001180020">
    <property type="component" value="Unassembled WGS sequence"/>
</dbReference>
<evidence type="ECO:0000256" key="8">
    <source>
        <dbReference type="ARBA" id="ARBA00072008"/>
    </source>
</evidence>
<evidence type="ECO:0000256" key="3">
    <source>
        <dbReference type="ARBA" id="ARBA00022664"/>
    </source>
</evidence>
<evidence type="ECO:0000256" key="2">
    <source>
        <dbReference type="ARBA" id="ARBA00022604"/>
    </source>
</evidence>
<keyword evidence="5" id="KW-0943">RNA-mediated gene silencing</keyword>
<feature type="region of interest" description="Disordered" evidence="10">
    <location>
        <begin position="261"/>
        <end position="285"/>
    </location>
</feature>
<dbReference type="PANTHER" id="PTHR13384">
    <property type="entry name" value="G PATCH DOMAIN-CONTAINING PROTEIN 1"/>
    <property type="match status" value="1"/>
</dbReference>
<feature type="compositionally biased region" description="Basic and acidic residues" evidence="10">
    <location>
        <begin position="907"/>
        <end position="919"/>
    </location>
</feature>
<comment type="caution">
    <text evidence="12">The sequence shown here is derived from an EMBL/GenBank/DDBJ whole genome shotgun (WGS) entry which is preliminary data.</text>
</comment>
<evidence type="ECO:0000313" key="12">
    <source>
        <dbReference type="EMBL" id="KAK1326562.1"/>
    </source>
</evidence>
<keyword evidence="3" id="KW-0507">mRNA processing</keyword>
<feature type="region of interest" description="Disordered" evidence="10">
    <location>
        <begin position="875"/>
        <end position="1035"/>
    </location>
</feature>
<keyword evidence="4" id="KW-0694">RNA-binding</keyword>
<dbReference type="SUPFAM" id="SSF109905">
    <property type="entry name" value="Surp module (SWAP domain)"/>
    <property type="match status" value="1"/>
</dbReference>
<dbReference type="InterPro" id="IPR035967">
    <property type="entry name" value="SWAP/Surp_sf"/>
</dbReference>
<dbReference type="GO" id="GO:0003723">
    <property type="term" value="F:RNA binding"/>
    <property type="evidence" value="ECO:0007669"/>
    <property type="project" value="UniProtKB-KW"/>
</dbReference>
<accession>A0AAV9FLK3</accession>
<reference evidence="12" key="2">
    <citation type="submission" date="2023-06" db="EMBL/GenBank/DDBJ databases">
        <authorList>
            <person name="Ma L."/>
            <person name="Liu K.-W."/>
            <person name="Li Z."/>
            <person name="Hsiao Y.-Y."/>
            <person name="Qi Y."/>
            <person name="Fu T."/>
            <person name="Tang G."/>
            <person name="Zhang D."/>
            <person name="Sun W.-H."/>
            <person name="Liu D.-K."/>
            <person name="Li Y."/>
            <person name="Chen G.-Z."/>
            <person name="Liu X.-D."/>
            <person name="Liao X.-Y."/>
            <person name="Jiang Y.-T."/>
            <person name="Yu X."/>
            <person name="Hao Y."/>
            <person name="Huang J."/>
            <person name="Zhao X.-W."/>
            <person name="Ke S."/>
            <person name="Chen Y.-Y."/>
            <person name="Wu W.-L."/>
            <person name="Hsu J.-L."/>
            <person name="Lin Y.-F."/>
            <person name="Huang M.-D."/>
            <person name="Li C.-Y."/>
            <person name="Huang L."/>
            <person name="Wang Z.-W."/>
            <person name="Zhao X."/>
            <person name="Zhong W.-Y."/>
            <person name="Peng D.-H."/>
            <person name="Ahmad S."/>
            <person name="Lan S."/>
            <person name="Zhang J.-S."/>
            <person name="Tsai W.-C."/>
            <person name="Van De Peer Y."/>
            <person name="Liu Z.-J."/>
        </authorList>
    </citation>
    <scope>NUCLEOTIDE SEQUENCE</scope>
    <source>
        <strain evidence="12">CP</strain>
        <tissue evidence="12">Leaves</tissue>
    </source>
</reference>
<feature type="compositionally biased region" description="Basic and acidic residues" evidence="10">
    <location>
        <begin position="839"/>
        <end position="856"/>
    </location>
</feature>
<evidence type="ECO:0000256" key="7">
    <source>
        <dbReference type="ARBA" id="ARBA00056981"/>
    </source>
</evidence>
<proteinExistence type="predicted"/>
<feature type="region of interest" description="Disordered" evidence="10">
    <location>
        <begin position="19"/>
        <end position="49"/>
    </location>
</feature>
<dbReference type="PROSITE" id="PS50128">
    <property type="entry name" value="SURP"/>
    <property type="match status" value="1"/>
</dbReference>
<dbReference type="EMBL" id="JAUJYO010000001">
    <property type="protein sequence ID" value="KAK1326562.1"/>
    <property type="molecule type" value="Genomic_DNA"/>
</dbReference>
<dbReference type="SMART" id="SM00648">
    <property type="entry name" value="SWAP"/>
    <property type="match status" value="1"/>
</dbReference>
<feature type="compositionally biased region" description="Basic and acidic residues" evidence="10">
    <location>
        <begin position="1005"/>
        <end position="1024"/>
    </location>
</feature>
<evidence type="ECO:0000256" key="9">
    <source>
        <dbReference type="ARBA" id="ARBA00079029"/>
    </source>
</evidence>
<evidence type="ECO:0000256" key="4">
    <source>
        <dbReference type="ARBA" id="ARBA00022884"/>
    </source>
</evidence>
<feature type="compositionally biased region" description="Polar residues" evidence="10">
    <location>
        <begin position="504"/>
        <end position="533"/>
    </location>
</feature>
<keyword evidence="2" id="KW-0341">Growth regulation</keyword>
<evidence type="ECO:0000256" key="1">
    <source>
        <dbReference type="ARBA" id="ARBA00004123"/>
    </source>
</evidence>
<feature type="compositionally biased region" description="Polar residues" evidence="10">
    <location>
        <begin position="473"/>
        <end position="483"/>
    </location>
</feature>
<feature type="compositionally biased region" description="Polar residues" evidence="10">
    <location>
        <begin position="894"/>
        <end position="905"/>
    </location>
</feature>
<keyword evidence="13" id="KW-1185">Reference proteome</keyword>
<dbReference type="GO" id="GO:0031047">
    <property type="term" value="P:regulatory ncRNA-mediated gene silencing"/>
    <property type="evidence" value="ECO:0007669"/>
    <property type="project" value="UniProtKB-KW"/>
</dbReference>
<dbReference type="Pfam" id="PF01805">
    <property type="entry name" value="Surp"/>
    <property type="match status" value="1"/>
</dbReference>
<protein>
    <recommendedName>
        <fullName evidence="8">G patch domain-containing protein TGH homolog</fullName>
    </recommendedName>
    <alternativeName>
        <fullName evidence="9">Protein TOUGH homolog</fullName>
    </alternativeName>
</protein>
<evidence type="ECO:0000256" key="6">
    <source>
        <dbReference type="ARBA" id="ARBA00023242"/>
    </source>
</evidence>
<dbReference type="GO" id="GO:0006397">
    <property type="term" value="P:mRNA processing"/>
    <property type="evidence" value="ECO:0007669"/>
    <property type="project" value="UniProtKB-KW"/>
</dbReference>
<dbReference type="Gene3D" id="1.10.10.790">
    <property type="entry name" value="Surp module"/>
    <property type="match status" value="1"/>
</dbReference>
<feature type="region of interest" description="Disordered" evidence="10">
    <location>
        <begin position="747"/>
        <end position="770"/>
    </location>
</feature>
<feature type="compositionally biased region" description="Basic and acidic residues" evidence="10">
    <location>
        <begin position="534"/>
        <end position="545"/>
    </location>
</feature>
<feature type="region of interest" description="Disordered" evidence="10">
    <location>
        <begin position="464"/>
        <end position="545"/>
    </location>
</feature>
<dbReference type="InterPro" id="IPR000061">
    <property type="entry name" value="Surp"/>
</dbReference>
<dbReference type="AlphaFoldDB" id="A0AAV9FLK3"/>
<comment type="subcellular location">
    <subcellularLocation>
        <location evidence="1">Nucleus</location>
    </subcellularLocation>
</comment>
<feature type="compositionally biased region" description="Basic and acidic residues" evidence="10">
    <location>
        <begin position="271"/>
        <end position="285"/>
    </location>
</feature>
<feature type="region of interest" description="Disordered" evidence="10">
    <location>
        <begin position="826"/>
        <end position="858"/>
    </location>
</feature>
<reference evidence="12" key="1">
    <citation type="journal article" date="2023" name="Nat. Commun.">
        <title>Diploid and tetraploid genomes of Acorus and the evolution of monocots.</title>
        <authorList>
            <person name="Ma L."/>
            <person name="Liu K.W."/>
            <person name="Li Z."/>
            <person name="Hsiao Y.Y."/>
            <person name="Qi Y."/>
            <person name="Fu T."/>
            <person name="Tang G.D."/>
            <person name="Zhang D."/>
            <person name="Sun W.H."/>
            <person name="Liu D.K."/>
            <person name="Li Y."/>
            <person name="Chen G.Z."/>
            <person name="Liu X.D."/>
            <person name="Liao X.Y."/>
            <person name="Jiang Y.T."/>
            <person name="Yu X."/>
            <person name="Hao Y."/>
            <person name="Huang J."/>
            <person name="Zhao X.W."/>
            <person name="Ke S."/>
            <person name="Chen Y.Y."/>
            <person name="Wu W.L."/>
            <person name="Hsu J.L."/>
            <person name="Lin Y.F."/>
            <person name="Huang M.D."/>
            <person name="Li C.Y."/>
            <person name="Huang L."/>
            <person name="Wang Z.W."/>
            <person name="Zhao X."/>
            <person name="Zhong W.Y."/>
            <person name="Peng D.H."/>
            <person name="Ahmad S."/>
            <person name="Lan S."/>
            <person name="Zhang J.S."/>
            <person name="Tsai W.C."/>
            <person name="Van de Peer Y."/>
            <person name="Liu Z.J."/>
        </authorList>
    </citation>
    <scope>NUCLEOTIDE SEQUENCE</scope>
    <source>
        <strain evidence="12">CP</strain>
    </source>
</reference>
<feature type="compositionally biased region" description="Basic and acidic residues" evidence="10">
    <location>
        <begin position="939"/>
        <end position="966"/>
    </location>
</feature>
<feature type="domain" description="SURP motif" evidence="11">
    <location>
        <begin position="411"/>
        <end position="453"/>
    </location>
</feature>
<evidence type="ECO:0000313" key="13">
    <source>
        <dbReference type="Proteomes" id="UP001180020"/>
    </source>
</evidence>
<dbReference type="InterPro" id="IPR011666">
    <property type="entry name" value="DUF1604"/>
</dbReference>
<feature type="compositionally biased region" description="Basic residues" evidence="10">
    <location>
        <begin position="982"/>
        <end position="993"/>
    </location>
</feature>
<feature type="compositionally biased region" description="Basic and acidic residues" evidence="10">
    <location>
        <begin position="484"/>
        <end position="502"/>
    </location>
</feature>
<sequence>MDEDENDYVFFGTPIEREEEVSARKRRSASDAGKLKTLPPWKQEVTDEEGRRRFHGAFTGGFSAGYYNTVGTKEGWEPQTFKSSRGNRADMKKQSIYSFLDEDEKAEMQGHELETSVQFDTFGFTAAELARKQAEQEQNKRPSAIPGPVPDELVLPAANSIGVKLLLKMGWRHGHSVKESRADSLYDARREARKALLAFSGSEARSAVTQTDTIDSTNAAEHSERLGDGALASTSTPVFVLNPKQDLHGLGFDPFKHAPEFRDRKKLRPSGNKDHTNRGAGTLKEKLFTSNSGKIAPGFGIGALEELDVEDEDIYASGFDFEETYIEEDEQPLKRSVDSPLLLGHKTQGSIPGFKVASNSEYNVERFTPPVIPMDFKPRHKFSAPLETTFQYAEPPPPEVPPPEDNNLRLLIEGFATLVARCGKLFEDLSKEKNKTNPLFHFLNGGNGHGFYARKLWEEQQRCSDQNKKLMDTKSSPSVQKMTAESRGRILGERPLERRLDEPSVSTASSDAIQLQSNLSDTFTKPVSLSGSSEHSKPYKNDPAKQERFEQFLKDKYQGGLRSTYAGGSSNMSENDRARERLDFEAAAEAIQKGERRNNLSAQQFMESSILGQRQFTSAGVMDVHMPQKEAPQIENEGTSKIYPRREEYQWRPMPILCKRFDIVDPFMGKPPPLPRPKSKFDSLIFSSDLVSSFKVESTPSHNRDSVPAPLSEIQDAKQQTTNEEPDLEPISANVERPVDLYKAIFSDDSDDDADKGNASSQQIRNPEKKAEVANATLNKLIAGDLLESLGKELGLEVPPDSHFITHKTIISASQKEMVCTEDVQISRKNDASASSSRLDNKVLENKDGRSGDAKEYTFSGKFQEMEVDTLIPSERNGIYHANPETRTPVGPSRTANKEYSSVTPENVEKEKIERQGDHRKSRPRRYRNSSSGSDTDSSSERGYRDHSRSRTKKRDSSSSDSDKHDHLKSRSKKKDSSRGDKRSKHHKRRRRETSRLPDQGNGRGHKDDHRGSRKSRDQRKDSGSSRSGGHRKHH</sequence>
<dbReference type="Pfam" id="PF07713">
    <property type="entry name" value="DUF1604"/>
    <property type="match status" value="1"/>
</dbReference>
<dbReference type="FunFam" id="1.10.10.790:FF:000012">
    <property type="entry name" value="G patch domain-containing protein TGH"/>
    <property type="match status" value="1"/>
</dbReference>
<evidence type="ECO:0000256" key="5">
    <source>
        <dbReference type="ARBA" id="ARBA00023158"/>
    </source>
</evidence>
<gene>
    <name evidence="12" type="ORF">QJS10_CPA01g01345</name>
</gene>